<dbReference type="GeneID" id="17494489"/>
<accession>U5N116</accession>
<dbReference type="RefSeq" id="YP_008767064.1">
    <property type="nucleotide sequence ID" value="NC_022752.1"/>
</dbReference>
<name>U5N116_9CAUD</name>
<dbReference type="EMBL" id="KF562864">
    <property type="protein sequence ID" value="AGX84669.1"/>
    <property type="molecule type" value="Genomic_DNA"/>
</dbReference>
<evidence type="ECO:0000313" key="1">
    <source>
        <dbReference type="EMBL" id="AGX84669.1"/>
    </source>
</evidence>
<proteinExistence type="predicted"/>
<sequence length="69" mass="7913">MSDVIVGGVYRSNYSWGSAGEVSFIVTAVGLNHILIANYPLIKFNESYLEYCVGRKEFKDRFKFAREQK</sequence>
<dbReference type="KEGG" id="vg:17494489"/>
<dbReference type="Proteomes" id="UP000017183">
    <property type="component" value="Segment"/>
</dbReference>
<organism evidence="1 2">
    <name type="scientific">Salmonella phage SETP13</name>
    <dbReference type="NCBI Taxonomy" id="424949"/>
    <lineage>
        <taxon>Viruses</taxon>
        <taxon>Duplodnaviria</taxon>
        <taxon>Heunggongvirae</taxon>
        <taxon>Uroviricota</taxon>
        <taxon>Caudoviricetes</taxon>
        <taxon>Sarkviridae</taxon>
        <taxon>Guernseyvirinae</taxon>
        <taxon>Jerseyvirus</taxon>
        <taxon>Jerseyvirus SETP13</taxon>
    </lineage>
</organism>
<keyword evidence="2" id="KW-1185">Reference proteome</keyword>
<protein>
    <submittedName>
        <fullName evidence="1">Uncharacterized protein</fullName>
    </submittedName>
</protein>
<evidence type="ECO:0000313" key="2">
    <source>
        <dbReference type="Proteomes" id="UP000017183"/>
    </source>
</evidence>
<reference evidence="1 2" key="1">
    <citation type="submission" date="2013-08" db="EMBL/GenBank/DDBJ databases">
        <title>Analysis of SETP3-like phages.</title>
        <authorList>
            <person name="De Lappe N."/>
            <person name="Cormican M."/>
        </authorList>
    </citation>
    <scope>NUCLEOTIDE SEQUENCE [LARGE SCALE GENOMIC DNA]</scope>
</reference>
<dbReference type="OrthoDB" id="28779at10239"/>